<dbReference type="AlphaFoldDB" id="A0A7G1P2R6"/>
<dbReference type="Proteomes" id="UP000516444">
    <property type="component" value="Chromosome"/>
</dbReference>
<evidence type="ECO:0000313" key="2">
    <source>
        <dbReference type="EMBL" id="BCL29529.1"/>
    </source>
</evidence>
<protein>
    <submittedName>
        <fullName evidence="2">Uncharacterized protein</fullName>
    </submittedName>
</protein>
<organism evidence="2 3">
    <name type="scientific">Streptomyces aurantiacus</name>
    <dbReference type="NCBI Taxonomy" id="47760"/>
    <lineage>
        <taxon>Bacteria</taxon>
        <taxon>Bacillati</taxon>
        <taxon>Actinomycetota</taxon>
        <taxon>Actinomycetes</taxon>
        <taxon>Kitasatosporales</taxon>
        <taxon>Streptomycetaceae</taxon>
        <taxon>Streptomyces</taxon>
        <taxon>Streptomyces aurantiacus group</taxon>
    </lineage>
</organism>
<gene>
    <name evidence="2" type="ORF">GCM10017557_43880</name>
</gene>
<name>A0A7G1P2R6_9ACTN</name>
<dbReference type="EMBL" id="AP023440">
    <property type="protein sequence ID" value="BCL29529.1"/>
    <property type="molecule type" value="Genomic_DNA"/>
</dbReference>
<reference evidence="2 3" key="1">
    <citation type="journal article" date="2014" name="Int. J. Syst. Evol. Microbiol.">
        <title>Complete genome sequence of Corynebacterium casei LMG S-19264T (=DSM 44701T), isolated from a smear-ripened cheese.</title>
        <authorList>
            <consortium name="US DOE Joint Genome Institute (JGI-PGF)"/>
            <person name="Walter F."/>
            <person name="Albersmeier A."/>
            <person name="Kalinowski J."/>
            <person name="Ruckert C."/>
        </authorList>
    </citation>
    <scope>NUCLEOTIDE SEQUENCE [LARGE SCALE GENOMIC DNA]</scope>
    <source>
        <strain evidence="2 3">JCM 4677</strain>
    </source>
</reference>
<evidence type="ECO:0000313" key="3">
    <source>
        <dbReference type="Proteomes" id="UP000516444"/>
    </source>
</evidence>
<feature type="compositionally biased region" description="Basic residues" evidence="1">
    <location>
        <begin position="92"/>
        <end position="101"/>
    </location>
</feature>
<evidence type="ECO:0000256" key="1">
    <source>
        <dbReference type="SAM" id="MobiDB-lite"/>
    </source>
</evidence>
<accession>A0A7G1P2R6</accession>
<feature type="region of interest" description="Disordered" evidence="1">
    <location>
        <begin position="81"/>
        <end position="101"/>
    </location>
</feature>
<proteinExistence type="predicted"/>
<sequence>MGRGRIIVPEITEDHLGAAQSVRVRYGALDLSLADAVSVALAADYADYDTDVISREHRRTRPTVTLEPPPPSTRGTWRAVVGVEEGRGSGVSRRRGPRRWP</sequence>
<keyword evidence="3" id="KW-1185">Reference proteome</keyword>
<dbReference type="KEGG" id="sgm:GCM10017557_43880"/>